<dbReference type="EMBL" id="CP023483">
    <property type="protein sequence ID" value="ATF25211.1"/>
    <property type="molecule type" value="Genomic_DNA"/>
</dbReference>
<dbReference type="InterPro" id="IPR018076">
    <property type="entry name" value="T2SS_GspF_dom"/>
</dbReference>
<feature type="domain" description="Type II secretion system protein GspF" evidence="8">
    <location>
        <begin position="16"/>
        <end position="135"/>
    </location>
</feature>
<dbReference type="InterPro" id="IPR042094">
    <property type="entry name" value="T2SS_GspF_sf"/>
</dbReference>
<dbReference type="STRING" id="2756.BFR44_01820"/>
<dbReference type="GO" id="GO:0005886">
    <property type="term" value="C:plasma membrane"/>
    <property type="evidence" value="ECO:0007669"/>
    <property type="project" value="UniProtKB-SubCell"/>
</dbReference>
<keyword evidence="6 7" id="KW-0472">Membrane</keyword>
<dbReference type="Gene3D" id="1.20.81.30">
    <property type="entry name" value="Type II secretion system (T2SS), domain F"/>
    <property type="match status" value="2"/>
</dbReference>
<evidence type="ECO:0000256" key="1">
    <source>
        <dbReference type="ARBA" id="ARBA00004651"/>
    </source>
</evidence>
<reference evidence="9 10" key="1">
    <citation type="submission" date="2017-09" db="EMBL/GenBank/DDBJ databases">
        <title>Complete Genome Sequences of Two Strains of the Meat Spoilage Bacterium Brochothrix thermosphacta Isolated from Ground Chicken.</title>
        <authorList>
            <person name="Paoli G.C."/>
            <person name="Wijey C."/>
            <person name="Chen C.-Y."/>
            <person name="Nguyen L."/>
            <person name="Yan X."/>
            <person name="Irwin P.L."/>
        </authorList>
    </citation>
    <scope>NUCLEOTIDE SEQUENCE [LARGE SCALE GENOMIC DNA]</scope>
    <source>
        <strain evidence="9 10">BI</strain>
    </source>
</reference>
<dbReference type="Proteomes" id="UP000243591">
    <property type="component" value="Chromosome"/>
</dbReference>
<proteinExistence type="inferred from homology"/>
<name>A0A1D2L777_BROTH</name>
<comment type="similarity">
    <text evidence="2">Belongs to the GSP F family.</text>
</comment>
<gene>
    <name evidence="9" type="ORF">CNY62_01755</name>
</gene>
<evidence type="ECO:0000256" key="3">
    <source>
        <dbReference type="ARBA" id="ARBA00022475"/>
    </source>
</evidence>
<dbReference type="InterPro" id="IPR047692">
    <property type="entry name" value="T4P_ComGB"/>
</dbReference>
<sequence>MALFQKQRTKKFQALFLQQLSDLLHNGLALDHALAFLTRIHTQQAIFFASLKKELTNGASFDRCLDTLHFPAIICSQLHFAQTHLQFTETLKNCAEGLNFQLQQTQFIRRFIQYPAVLFVLLSGVILVLQAFVVPQIEMLFIHTNAPPPAIFNLLKYAHFWLLGSVCITLLLIFFFKQWLQQKNAYQRALFWCRFPLTRRLMPYYYTHLFAREFALLIKSGLSLQKILKLSSTSHYGLFNHIARHINNGLLQGLPFATLLKNHPLFLPLLAIVIQHGEASGFLSQELMACHRYCEQLLKQRLQKIVGLIQPLLLLLVGGCIIIIYLSIMLPLFKTIEYI</sequence>
<evidence type="ECO:0000256" key="5">
    <source>
        <dbReference type="ARBA" id="ARBA00022989"/>
    </source>
</evidence>
<dbReference type="PANTHER" id="PTHR30012:SF0">
    <property type="entry name" value="TYPE II SECRETION SYSTEM PROTEIN F-RELATED"/>
    <property type="match status" value="1"/>
</dbReference>
<dbReference type="PRINTS" id="PR00812">
    <property type="entry name" value="BCTERIALGSPF"/>
</dbReference>
<feature type="transmembrane region" description="Helical" evidence="7">
    <location>
        <begin position="305"/>
        <end position="328"/>
    </location>
</feature>
<keyword evidence="4 7" id="KW-0812">Transmembrane</keyword>
<dbReference type="RefSeq" id="WP_069125246.1">
    <property type="nucleotide sequence ID" value="NZ_CP023483.1"/>
</dbReference>
<evidence type="ECO:0000256" key="4">
    <source>
        <dbReference type="ARBA" id="ARBA00022692"/>
    </source>
</evidence>
<feature type="domain" description="Type II secretion system protein GspF" evidence="8">
    <location>
        <begin position="210"/>
        <end position="331"/>
    </location>
</feature>
<dbReference type="PANTHER" id="PTHR30012">
    <property type="entry name" value="GENERAL SECRETION PATHWAY PROTEIN"/>
    <property type="match status" value="1"/>
</dbReference>
<keyword evidence="5 7" id="KW-1133">Transmembrane helix</keyword>
<keyword evidence="10" id="KW-1185">Reference proteome</keyword>
<evidence type="ECO:0000313" key="10">
    <source>
        <dbReference type="Proteomes" id="UP000243591"/>
    </source>
</evidence>
<feature type="transmembrane region" description="Helical" evidence="7">
    <location>
        <begin position="116"/>
        <end position="137"/>
    </location>
</feature>
<dbReference type="InterPro" id="IPR003004">
    <property type="entry name" value="GspF/PilC"/>
</dbReference>
<dbReference type="AlphaFoldDB" id="A0A1D2L777"/>
<protein>
    <recommendedName>
        <fullName evidence="8">Type II secretion system protein GspF domain-containing protein</fullName>
    </recommendedName>
</protein>
<evidence type="ECO:0000256" key="6">
    <source>
        <dbReference type="ARBA" id="ARBA00023136"/>
    </source>
</evidence>
<dbReference type="OrthoDB" id="1638902at2"/>
<dbReference type="NCBIfam" id="NF041012">
    <property type="entry name" value="T4P_ComGB"/>
    <property type="match status" value="1"/>
</dbReference>
<evidence type="ECO:0000313" key="9">
    <source>
        <dbReference type="EMBL" id="ATF25211.1"/>
    </source>
</evidence>
<accession>A0A1D2L777</accession>
<organism evidence="9 10">
    <name type="scientific">Brochothrix thermosphacta</name>
    <name type="common">Microbacterium thermosphactum</name>
    <dbReference type="NCBI Taxonomy" id="2756"/>
    <lineage>
        <taxon>Bacteria</taxon>
        <taxon>Bacillati</taxon>
        <taxon>Bacillota</taxon>
        <taxon>Bacilli</taxon>
        <taxon>Bacillales</taxon>
        <taxon>Listeriaceae</taxon>
        <taxon>Brochothrix</taxon>
    </lineage>
</organism>
<evidence type="ECO:0000256" key="7">
    <source>
        <dbReference type="SAM" id="Phobius"/>
    </source>
</evidence>
<feature type="transmembrane region" description="Helical" evidence="7">
    <location>
        <begin position="157"/>
        <end position="176"/>
    </location>
</feature>
<evidence type="ECO:0000256" key="2">
    <source>
        <dbReference type="ARBA" id="ARBA00005745"/>
    </source>
</evidence>
<comment type="subcellular location">
    <subcellularLocation>
        <location evidence="1">Cell membrane</location>
        <topology evidence="1">Multi-pass membrane protein</topology>
    </subcellularLocation>
</comment>
<keyword evidence="3" id="KW-1003">Cell membrane</keyword>
<evidence type="ECO:0000259" key="8">
    <source>
        <dbReference type="Pfam" id="PF00482"/>
    </source>
</evidence>
<dbReference type="KEGG" id="bths:CNY62_01755"/>
<dbReference type="Pfam" id="PF00482">
    <property type="entry name" value="T2SSF"/>
    <property type="match status" value="2"/>
</dbReference>